<evidence type="ECO:0000313" key="1">
    <source>
        <dbReference type="EMBL" id="CAZ90069.1"/>
    </source>
</evidence>
<sequence>MTSERGLGRALKPLLAITRQPAGFWKSPQPPLPVAAVPPSKHRGFSPFSRFAAISIRC</sequence>
<reference evidence="1" key="3">
    <citation type="submission" date="2010-07" db="EMBL/GenBank/DDBJ databases">
        <authorList>
            <person name="Genoscope - CEA"/>
        </authorList>
    </citation>
    <scope>NUCLEOTIDE SEQUENCE</scope>
    <source>
        <strain evidence="1">3As</strain>
    </source>
</reference>
<dbReference type="Proteomes" id="UP000078599">
    <property type="component" value="Unassembled WGS sequence"/>
</dbReference>
<organism evidence="1 3">
    <name type="scientific">Thiomonas arsenitoxydans (strain DSM 22701 / CIP 110005 / 3As)</name>
    <dbReference type="NCBI Taxonomy" id="426114"/>
    <lineage>
        <taxon>Bacteria</taxon>
        <taxon>Pseudomonadati</taxon>
        <taxon>Pseudomonadota</taxon>
        <taxon>Betaproteobacteria</taxon>
        <taxon>Burkholderiales</taxon>
        <taxon>Thiomonas</taxon>
    </lineage>
</organism>
<dbReference type="EMBL" id="CTRI01000029">
    <property type="protein sequence ID" value="CQR37101.1"/>
    <property type="molecule type" value="Genomic_DNA"/>
</dbReference>
<reference evidence="3" key="2">
    <citation type="journal article" date="2010" name="PLoS Genet.">
        <title>Structure, function, and evolution of the Thiomonas spp. genome.</title>
        <authorList>
            <person name="Arsene-Ploetze F."/>
            <person name="Koechler S."/>
            <person name="Marchal M."/>
            <person name="Coppee J.Y."/>
            <person name="Chandler M."/>
            <person name="Bonnefoy V."/>
            <person name="Brochier-Armanet C."/>
            <person name="Barakat M."/>
            <person name="Barbe V."/>
            <person name="Battaglia-Brunet F."/>
            <person name="Bruneel O."/>
            <person name="Bryan C.G."/>
            <person name="Cleiss-Arnold J."/>
            <person name="Cruveiller S."/>
            <person name="Erhardt M."/>
            <person name="Heinrich-Salmeron A."/>
            <person name="Hommais F."/>
            <person name="Joulian C."/>
            <person name="Krin E."/>
            <person name="Lieutaud A."/>
            <person name="Lievremont D."/>
            <person name="Michel C."/>
            <person name="Muller D."/>
            <person name="Ortet P."/>
            <person name="Proux C."/>
            <person name="Siguier P."/>
            <person name="Roche D."/>
            <person name="Rouy Z."/>
            <person name="Salvignol G."/>
            <person name="Slyemi D."/>
            <person name="Talla E."/>
            <person name="Weiss S."/>
            <person name="Weissenbach J."/>
            <person name="Medigue C."/>
            <person name="Bertin P.N."/>
        </authorList>
    </citation>
    <scope>NUCLEOTIDE SEQUENCE [LARGE SCALE GENOMIC DNA]</scope>
    <source>
        <strain evidence="3">DSM 22701 / CIP 110005 / 3As</strain>
    </source>
</reference>
<name>D6CNE1_THIA3</name>
<evidence type="ECO:0000313" key="4">
    <source>
        <dbReference type="Proteomes" id="UP000078599"/>
    </source>
</evidence>
<dbReference type="HOGENOM" id="CLU_2977841_0_0_4"/>
<dbReference type="AlphaFoldDB" id="D6CNE1"/>
<proteinExistence type="predicted"/>
<gene>
    <name evidence="1" type="ordered locus">THI_3482</name>
    <name evidence="2" type="ORF">THICB1_70079</name>
</gene>
<evidence type="ECO:0000313" key="2">
    <source>
        <dbReference type="EMBL" id="CQR37101.1"/>
    </source>
</evidence>
<dbReference type="Proteomes" id="UP000002372">
    <property type="component" value="Chromosome"/>
</dbReference>
<reference evidence="2 4" key="4">
    <citation type="submission" date="2015-03" db="EMBL/GenBank/DDBJ databases">
        <authorList>
            <person name="Regsiter A."/>
            <person name="william w."/>
        </authorList>
    </citation>
    <scope>NUCLEOTIDE SEQUENCE [LARGE SCALE GENOMIC DNA]</scope>
    <source>
        <strain evidence="2 4">CB1</strain>
    </source>
</reference>
<dbReference type="EMBL" id="FP475956">
    <property type="protein sequence ID" value="CAZ90069.1"/>
    <property type="molecule type" value="Genomic_DNA"/>
</dbReference>
<protein>
    <submittedName>
        <fullName evidence="1">Uncharacterized protein</fullName>
    </submittedName>
</protein>
<accession>D6CNE1</accession>
<keyword evidence="4" id="KW-1185">Reference proteome</keyword>
<dbReference type="KEGG" id="thi:THI_3482"/>
<evidence type="ECO:0000313" key="3">
    <source>
        <dbReference type="Proteomes" id="UP000002372"/>
    </source>
</evidence>
<reference key="1">
    <citation type="submission" date="2009-07" db="EMBL/GenBank/DDBJ databases">
        <authorList>
            <person name="Genoscope - CEA"/>
        </authorList>
    </citation>
    <scope>NUCLEOTIDE SEQUENCE</scope>
    <source>
        <strain>3As</strain>
    </source>
</reference>